<evidence type="ECO:0000256" key="8">
    <source>
        <dbReference type="SAM" id="MobiDB-lite"/>
    </source>
</evidence>
<sequence>MSLPTSEQVISAFLYGSLTPPSNLDMESLTEDRADYPFTETSYEDYMDLTTGPGRFALGANFEVVQAFFNFGLALYDSGALDDFKDASGEASIPKEDFRLILDEYIGGFTRIYITLQQADYEDGYDDYGYRSLIWGSTAFKISNDAKFIVGADGELRIENFYVEPHLQQDFDWVGGSEAINLASEGLAFAIDPSGTGVRVALPIEKGSPQYAVTYTEQDYLAEIDVMSGWTGSLGFRTITAINSVISDLWNSGVIKFLDGNKPIIYGSDGDDVVVASATSFMLNTMTETYDISDESAPVYYNILGVNVPVGSIPGFLHNYVSNGITYLTGAGSDTIVGSEFDDKVRAGTGNDTIWASLGSDEIRGGADSDVVIYDSPPPEGFFEALADLLFGSSFGPLQAEVRGDTISPGGAPHFVVTNQPLSEDNPVPTAIWTDDIREVETLVLSTHSDILRLKDTLADYAGTKIHDGGSEDSSGISVPLVPYAENEITQAFVRGDVVSVEDLGGSGTIRIDLDDAYDRFSTDAGAGYVERDGSHILIFGFDDVFGSVGRDEIIGSKASNMLFGFGGDDLLIGGRATDLLDGGDGDDVLYGGVWPGVAQDGQEADPTDYEDDGVRDNLVGGAGFEKYYASAFDVIMDATIHAVDEAAAAGPAAGEEYARFFADGDGEVYFDGRQLGEAERVDKDAWDRYPPTVTIAIESQIDLFVVMDPTAGPLLYRVMKAHTRASDGRLVSEYLLIVEDPNARTALSISGVRYDPGTGPGTGTIDGLVSGASAQMASLAFDATMSATSPSSSSVPEMDADAFIAALAAEAAERAPYAGLADASLSLIAKPERTSSQKSSANGNVSGQTFIADGHDQRSTEPQLTEASTTMSLAAATTTSTGFLGISVVEPDPIPDTEGDDIIKGGKNDDYLVATEGDDKLTGAGGNDTLDGGWGNDTLSGGTGNDTADYRSSPTGIAAWLADGDVVTVGFGKSQWDTLQSIENLIGSGLADQIEGDNGNNLLMGMAGNDVFIVSGGNDTLDGGNGNDLVDFAQITTSNVTIDLGAGTFGGAAAGHTYISIESIRGTGNAAQGDTLIGSDERNDLYGYAGNDLISGAGGGDVLDGGDGADTIDGGAGNDLIEGGAGADSLTGGAGVDVFWFAPGDSGSQPGTWDTITDFSQAEDFIEISTSLGFRWVGTDAFEVGLSAGLPYDLRYEIVGNDTHVMADTDRDGAADLVVVLNGVYALDVADFYDTIVHIKSSDPILGTSGDDVIDGTGYVDVIDGLAGNDTISGHGSGDNISGGDGDDRILGGDGNDTIDGGPGQDTLFGDAGMDEIHGGDGNDTIYSLADDDTLFGEAGDDSLMGGRGNDVLYGGIGNDSLHGETGDDLLFGGDGDDTLYGDSTFEWVEGIRYVSSPGDDTLYGGAGNDQLYGDASDDETPGNDFLYGEDGNDTLSGGLGTNYFDGGAGYDILNLSDNDDTTLPGAGAVVVDMVAGTVTRVDNSMDSFINIEGIETTELNDVVQGDSGNNWIYTAGGDDTLRGGAGNDTLQGGAGDDQHFGEDGDDLIQGSIGADYFDGGTGIDTLDFSYTSVGATFDLGNETVVFVDGFTETARAFENVIGGGGADTLIGTAVANQLSGNGGNDTLYGGAGNDTLQGGDGDDQHFGEDGDDLIQGSLGTDYFDGGNGIDTLDFSYTSVGAAIDLTSETVIFDGGFVETARAFENAIGGGGADTLTGTATANQLSGNGGNDTLNGGAGDDRLTGGTGDDTLYGGSDHDVFVFAPGHGNDTIGDYDVLNDLIEFSGIQFSDLIVTQNGSDVTIDYGSGDMITVLNASAGDFTEPEFRFV</sequence>
<dbReference type="InterPro" id="IPR011049">
    <property type="entry name" value="Serralysin-like_metalloprot_C"/>
</dbReference>
<feature type="region of interest" description="Disordered" evidence="8">
    <location>
        <begin position="1631"/>
        <end position="1652"/>
    </location>
</feature>
<feature type="region of interest" description="Disordered" evidence="8">
    <location>
        <begin position="1527"/>
        <end position="1546"/>
    </location>
</feature>
<feature type="compositionally biased region" description="Gly residues" evidence="8">
    <location>
        <begin position="1276"/>
        <end position="1285"/>
    </location>
</feature>
<reference evidence="9 10" key="1">
    <citation type="submission" date="2022-10" db="EMBL/GenBank/DDBJ databases">
        <title>Defluviimonas sp. CAU 1641 isolated from mud.</title>
        <authorList>
            <person name="Kim W."/>
        </authorList>
    </citation>
    <scope>NUCLEOTIDE SEQUENCE [LARGE SCALE GENOMIC DNA]</scope>
    <source>
        <strain evidence="9 10">CAU 1641</strain>
    </source>
</reference>
<name>A0ABT3J957_9RHOB</name>
<evidence type="ECO:0000256" key="2">
    <source>
        <dbReference type="ARBA" id="ARBA00004613"/>
    </source>
</evidence>
<dbReference type="InterPro" id="IPR018511">
    <property type="entry name" value="Hemolysin-typ_Ca-bd_CS"/>
</dbReference>
<keyword evidence="10" id="KW-1185">Reference proteome</keyword>
<dbReference type="PRINTS" id="PR01488">
    <property type="entry name" value="RTXTOXINA"/>
</dbReference>
<keyword evidence="4" id="KW-0800">Toxin</keyword>
<dbReference type="Pfam" id="PF00353">
    <property type="entry name" value="HemolysinCabind"/>
    <property type="match status" value="17"/>
</dbReference>
<feature type="region of interest" description="Disordered" evidence="8">
    <location>
        <begin position="1275"/>
        <end position="1295"/>
    </location>
</feature>
<keyword evidence="5" id="KW-0677">Repeat</keyword>
<dbReference type="PRINTS" id="PR00313">
    <property type="entry name" value="CABNDNGRPT"/>
</dbReference>
<dbReference type="Proteomes" id="UP001207582">
    <property type="component" value="Unassembled WGS sequence"/>
</dbReference>
<dbReference type="InterPro" id="IPR003995">
    <property type="entry name" value="RTX_toxin_determinant-A"/>
</dbReference>
<dbReference type="EMBL" id="JAPDOG010000034">
    <property type="protein sequence ID" value="MCW3784200.1"/>
    <property type="molecule type" value="Genomic_DNA"/>
</dbReference>
<dbReference type="PANTHER" id="PTHR38340">
    <property type="entry name" value="S-LAYER PROTEIN"/>
    <property type="match status" value="1"/>
</dbReference>
<evidence type="ECO:0000256" key="6">
    <source>
        <dbReference type="ARBA" id="ARBA00023026"/>
    </source>
</evidence>
<evidence type="ECO:0000256" key="5">
    <source>
        <dbReference type="ARBA" id="ARBA00022737"/>
    </source>
</evidence>
<comment type="caution">
    <text evidence="9">The sequence shown here is derived from an EMBL/GenBank/DDBJ whole genome shotgun (WGS) entry which is preliminary data.</text>
</comment>
<protein>
    <recommendedName>
        <fullName evidence="11">Ca2+-binding protein, RTX toxin-related</fullName>
    </recommendedName>
</protein>
<evidence type="ECO:0000256" key="1">
    <source>
        <dbReference type="ARBA" id="ARBA00004370"/>
    </source>
</evidence>
<dbReference type="InterPro" id="IPR001343">
    <property type="entry name" value="Hemolysn_Ca-bd"/>
</dbReference>
<evidence type="ECO:0000313" key="10">
    <source>
        <dbReference type="Proteomes" id="UP001207582"/>
    </source>
</evidence>
<comment type="subcellular location">
    <subcellularLocation>
        <location evidence="1">Membrane</location>
    </subcellularLocation>
    <subcellularLocation>
        <location evidence="2">Secreted</location>
    </subcellularLocation>
</comment>
<dbReference type="PROSITE" id="PS00330">
    <property type="entry name" value="HEMOLYSIN_CALCIUM"/>
    <property type="match status" value="12"/>
</dbReference>
<feature type="region of interest" description="Disordered" evidence="8">
    <location>
        <begin position="1720"/>
        <end position="1750"/>
    </location>
</feature>
<keyword evidence="3" id="KW-0964">Secreted</keyword>
<gene>
    <name evidence="9" type="ORF">OM960_21955</name>
</gene>
<dbReference type="InterPro" id="IPR050557">
    <property type="entry name" value="RTX_toxin/Mannuronan_C5-epim"/>
</dbReference>
<proteinExistence type="predicted"/>
<accession>A0ABT3J957</accession>
<dbReference type="Gene3D" id="2.150.10.10">
    <property type="entry name" value="Serralysin-like metalloprotease, C-terminal"/>
    <property type="match status" value="9"/>
</dbReference>
<dbReference type="PANTHER" id="PTHR38340:SF1">
    <property type="entry name" value="S-LAYER PROTEIN"/>
    <property type="match status" value="1"/>
</dbReference>
<keyword evidence="6" id="KW-0843">Virulence</keyword>
<organism evidence="9 10">
    <name type="scientific">Defluviimonas salinarum</name>
    <dbReference type="NCBI Taxonomy" id="2992147"/>
    <lineage>
        <taxon>Bacteria</taxon>
        <taxon>Pseudomonadati</taxon>
        <taxon>Pseudomonadota</taxon>
        <taxon>Alphaproteobacteria</taxon>
        <taxon>Rhodobacterales</taxon>
        <taxon>Paracoccaceae</taxon>
        <taxon>Albidovulum</taxon>
    </lineage>
</organism>
<evidence type="ECO:0000256" key="7">
    <source>
        <dbReference type="ARBA" id="ARBA00023136"/>
    </source>
</evidence>
<evidence type="ECO:0008006" key="11">
    <source>
        <dbReference type="Google" id="ProtNLM"/>
    </source>
</evidence>
<keyword evidence="7" id="KW-0472">Membrane</keyword>
<evidence type="ECO:0000256" key="3">
    <source>
        <dbReference type="ARBA" id="ARBA00022525"/>
    </source>
</evidence>
<dbReference type="SUPFAM" id="SSF51120">
    <property type="entry name" value="beta-Roll"/>
    <property type="match status" value="9"/>
</dbReference>
<evidence type="ECO:0000313" key="9">
    <source>
        <dbReference type="EMBL" id="MCW3784200.1"/>
    </source>
</evidence>
<feature type="compositionally biased region" description="Polar residues" evidence="8">
    <location>
        <begin position="1724"/>
        <end position="1735"/>
    </location>
</feature>
<evidence type="ECO:0000256" key="4">
    <source>
        <dbReference type="ARBA" id="ARBA00022656"/>
    </source>
</evidence>